<dbReference type="AlphaFoldDB" id="A0A0U3T3G2"/>
<keyword evidence="2" id="KW-1185">Reference proteome</keyword>
<dbReference type="Pfam" id="PF06996">
    <property type="entry name" value="T6SS_TssG"/>
    <property type="match status" value="1"/>
</dbReference>
<dbReference type="PATRIC" id="fig|158822.12.peg.1901"/>
<dbReference type="EMBL" id="CP011427">
    <property type="protein sequence ID" value="ALV92324.1"/>
    <property type="molecule type" value="Genomic_DNA"/>
</dbReference>
<dbReference type="RefSeq" id="WP_052206219.1">
    <property type="nucleotide sequence ID" value="NZ_CP011427.1"/>
</dbReference>
<organism evidence="1 2">
    <name type="scientific">Pantoea vagans</name>
    <dbReference type="NCBI Taxonomy" id="470934"/>
    <lineage>
        <taxon>Bacteria</taxon>
        <taxon>Pseudomonadati</taxon>
        <taxon>Pseudomonadota</taxon>
        <taxon>Gammaproteobacteria</taxon>
        <taxon>Enterobacterales</taxon>
        <taxon>Erwiniaceae</taxon>
        <taxon>Pantoea</taxon>
    </lineage>
</organism>
<evidence type="ECO:0008006" key="3">
    <source>
        <dbReference type="Google" id="ProtNLM"/>
    </source>
</evidence>
<gene>
    <name evidence="1" type="ORF">LK04_09250</name>
</gene>
<dbReference type="InterPro" id="IPR010732">
    <property type="entry name" value="T6SS_TssG-like"/>
</dbReference>
<dbReference type="PANTHER" id="PTHR35564">
    <property type="match status" value="1"/>
</dbReference>
<accession>A0A0U3T3G2</accession>
<evidence type="ECO:0000313" key="2">
    <source>
        <dbReference type="Proteomes" id="UP000069096"/>
    </source>
</evidence>
<name>A0A0U3T3G2_9GAMM</name>
<reference evidence="2" key="1">
    <citation type="submission" date="2014-09" db="EMBL/GenBank/DDBJ databases">
        <title>Complete genome sequencing of Cedecea sp., quorum sensing bacteria isolated from Malaysian waterfall.</title>
        <authorList>
            <person name="Chan K.-G."/>
            <person name="Lim Y.-L."/>
            <person name="Yunos N.Y.M."/>
        </authorList>
    </citation>
    <scope>NUCLEOTIDE SEQUENCE [LARGE SCALE GENOMIC DNA]</scope>
    <source>
        <strain evidence="2">ND02</strain>
    </source>
</reference>
<proteinExistence type="predicted"/>
<evidence type="ECO:0000313" key="1">
    <source>
        <dbReference type="EMBL" id="ALV92324.1"/>
    </source>
</evidence>
<sequence>MTVLQPGWRISCRLPDDFWQQRRAAPFQFDLFQLLRRLDAQAGSAWQLGSAPLPRNEPLRLGQSPSLAFAPATVAGIRQRNRDDLHEVDIWSFGLFGPNGPLPLHLTEYAHERVTHFGDRSMVAFCNLFHHRLILLFYRAWADAQPAIALDRPDRHQFNHYLSCLTGVGQPALQQQRGSLNEHARYALAGHFTRQTHDGEGLTRSLSWYLQVPVAIKNHIPQWMRIEKREQAQLRAGKHAPRLGETAFLGSAVRDIQHKFRLRFGPLRLKDYRRLLPRAGNAQQVVDWVRHYLGIEYDWEVQLELHQEDVRGVALGSDQPLGYTSWLGEQPEKRHRDDLVYQPAVSR</sequence>
<dbReference type="Proteomes" id="UP000069096">
    <property type="component" value="Chromosome"/>
</dbReference>
<protein>
    <recommendedName>
        <fullName evidence="3">Type VI secretion system baseplate subunit TssG</fullName>
    </recommendedName>
</protein>
<dbReference type="NCBIfam" id="TIGR03347">
    <property type="entry name" value="VI_chp_1"/>
    <property type="match status" value="1"/>
</dbReference>
<dbReference type="PANTHER" id="PTHR35564:SF4">
    <property type="entry name" value="CYTOPLASMIC PROTEIN"/>
    <property type="match status" value="1"/>
</dbReference>
<dbReference type="OrthoDB" id="1523296at2"/>